<dbReference type="RefSeq" id="WP_063094245.1">
    <property type="nucleotide sequence ID" value="NZ_DFMA01000004.1"/>
</dbReference>
<evidence type="ECO:0000313" key="2">
    <source>
        <dbReference type="Proteomes" id="UP000076167"/>
    </source>
</evidence>
<sequence>MQTLTREAIRPDIQAGAQADSVPKQPVNSPTEPVMRDVLVVFADAPEKRLLRWLKPGFRHCFVLMSGGRAGEWICLDPQSHRVACDVWQYSVLFDPEAHYRARGFDCVWVSYPAEVPRRVRLGAFTCVEFVKRLLGISGFWIVTPHQLFCAIKRAETKGYRGRVFFSEKCS</sequence>
<name>A0ABR5Y6T1_9PROT</name>
<accession>A0ABR5Y6T1</accession>
<comment type="caution">
    <text evidence="1">The sequence shown here is derived from an EMBL/GenBank/DDBJ whole genome shotgun (WGS) entry which is preliminary data.</text>
</comment>
<keyword evidence="2" id="KW-1185">Reference proteome</keyword>
<proteinExistence type="predicted"/>
<gene>
    <name evidence="1" type="ORF">AUP40_10570</name>
</gene>
<reference evidence="1 2" key="1">
    <citation type="submission" date="2015-12" db="EMBL/GenBank/DDBJ databases">
        <title>Genome sequence of Thalassospira xiamenensis MCCC 1A03005.</title>
        <authorList>
            <person name="Lu L."/>
            <person name="Lai Q."/>
            <person name="Shao Z."/>
            <person name="Qian P."/>
        </authorList>
    </citation>
    <scope>NUCLEOTIDE SEQUENCE [LARGE SCALE GENOMIC DNA]</scope>
    <source>
        <strain evidence="1 2">MCCC 1A03005</strain>
    </source>
</reference>
<evidence type="ECO:0000313" key="1">
    <source>
        <dbReference type="EMBL" id="KZD06372.1"/>
    </source>
</evidence>
<organism evidence="1 2">
    <name type="scientific">Thalassospira xiamenensis</name>
    <dbReference type="NCBI Taxonomy" id="220697"/>
    <lineage>
        <taxon>Bacteria</taxon>
        <taxon>Pseudomonadati</taxon>
        <taxon>Pseudomonadota</taxon>
        <taxon>Alphaproteobacteria</taxon>
        <taxon>Rhodospirillales</taxon>
        <taxon>Thalassospiraceae</taxon>
        <taxon>Thalassospira</taxon>
    </lineage>
</organism>
<dbReference type="EMBL" id="LPXL01000005">
    <property type="protein sequence ID" value="KZD06372.1"/>
    <property type="molecule type" value="Genomic_DNA"/>
</dbReference>
<dbReference type="Proteomes" id="UP000076167">
    <property type="component" value="Unassembled WGS sequence"/>
</dbReference>
<protein>
    <submittedName>
        <fullName evidence="1">Uncharacterized protein</fullName>
    </submittedName>
</protein>